<keyword evidence="7" id="KW-1185">Reference proteome</keyword>
<gene>
    <name evidence="6" type="ORF">SAMN02745724_03106</name>
</gene>
<name>A0A1I1NKX7_9GAMM</name>
<dbReference type="InterPro" id="IPR018313">
    <property type="entry name" value="SBP_3_CS"/>
</dbReference>
<dbReference type="Proteomes" id="UP000198862">
    <property type="component" value="Unassembled WGS sequence"/>
</dbReference>
<organism evidence="6 7">
    <name type="scientific">Pseudoalteromonas denitrificans DSM 6059</name>
    <dbReference type="NCBI Taxonomy" id="1123010"/>
    <lineage>
        <taxon>Bacteria</taxon>
        <taxon>Pseudomonadati</taxon>
        <taxon>Pseudomonadota</taxon>
        <taxon>Gammaproteobacteria</taxon>
        <taxon>Alteromonadales</taxon>
        <taxon>Pseudoalteromonadaceae</taxon>
        <taxon>Pseudoalteromonas</taxon>
    </lineage>
</organism>
<accession>A0A1I1NKX7</accession>
<dbReference type="Pfam" id="PF00497">
    <property type="entry name" value="SBP_bac_3"/>
    <property type="match status" value="1"/>
</dbReference>
<dbReference type="PANTHER" id="PTHR35936">
    <property type="entry name" value="MEMBRANE-BOUND LYTIC MUREIN TRANSGLYCOSYLASE F"/>
    <property type="match status" value="1"/>
</dbReference>
<comment type="subcellular location">
    <subcellularLocation>
        <location evidence="1">Cell envelope</location>
    </subcellularLocation>
</comment>
<reference evidence="6 7" key="1">
    <citation type="submission" date="2016-10" db="EMBL/GenBank/DDBJ databases">
        <authorList>
            <person name="de Groot N.N."/>
        </authorList>
    </citation>
    <scope>NUCLEOTIDE SEQUENCE [LARGE SCALE GENOMIC DNA]</scope>
    <source>
        <strain evidence="6 7">DSM 6059</strain>
    </source>
</reference>
<dbReference type="SUPFAM" id="SSF53850">
    <property type="entry name" value="Periplasmic binding protein-like II"/>
    <property type="match status" value="1"/>
</dbReference>
<dbReference type="OrthoDB" id="7304968at2"/>
<evidence type="ECO:0000259" key="5">
    <source>
        <dbReference type="SMART" id="SM00062"/>
    </source>
</evidence>
<keyword evidence="3" id="KW-0732">Signal</keyword>
<comment type="similarity">
    <text evidence="2 4">Belongs to the bacterial solute-binding protein 3 family.</text>
</comment>
<dbReference type="SMART" id="SM00062">
    <property type="entry name" value="PBPb"/>
    <property type="match status" value="1"/>
</dbReference>
<evidence type="ECO:0000256" key="3">
    <source>
        <dbReference type="ARBA" id="ARBA00022729"/>
    </source>
</evidence>
<evidence type="ECO:0000313" key="6">
    <source>
        <dbReference type="EMBL" id="SFC98187.1"/>
    </source>
</evidence>
<dbReference type="AlphaFoldDB" id="A0A1I1NKX7"/>
<protein>
    <submittedName>
        <fullName evidence="6">Polar amino acid transport system substrate-binding protein</fullName>
    </submittedName>
</protein>
<evidence type="ECO:0000256" key="4">
    <source>
        <dbReference type="RuleBase" id="RU003744"/>
    </source>
</evidence>
<dbReference type="STRING" id="1123010.SAMN02745724_03106"/>
<sequence length="248" mass="28755">MKIVFIIFLCFVTYAPLAKSLNVGFKSYPPFNYYSKDQKLVGLDVDILSAVAKQANLSINYRETPWRRTLKYLRTGDINLTMGASYSKEREKYAHFSHAYRTEKVSLFVKRGSTNQITITSLSDLAKSNYKFGISDGYYYGPQFQKLYLDNNFRAHINSVVDLEQNVQMLLNNRIDGFLADTASMQFFIKQNIKLGQFEMHPLEIYQANIYIMLSRAKHSKESVNKINKAIQVIKNNGQLDKILKHWQ</sequence>
<dbReference type="RefSeq" id="WP_091986073.1">
    <property type="nucleotide sequence ID" value="NZ_FOLO01000026.1"/>
</dbReference>
<proteinExistence type="inferred from homology"/>
<evidence type="ECO:0000313" key="7">
    <source>
        <dbReference type="Proteomes" id="UP000198862"/>
    </source>
</evidence>
<dbReference type="InterPro" id="IPR001638">
    <property type="entry name" value="Solute-binding_3/MltF_N"/>
</dbReference>
<dbReference type="GO" id="GO:0030313">
    <property type="term" value="C:cell envelope"/>
    <property type="evidence" value="ECO:0007669"/>
    <property type="project" value="UniProtKB-SubCell"/>
</dbReference>
<dbReference type="EMBL" id="FOLO01000026">
    <property type="protein sequence ID" value="SFC98187.1"/>
    <property type="molecule type" value="Genomic_DNA"/>
</dbReference>
<evidence type="ECO:0000256" key="1">
    <source>
        <dbReference type="ARBA" id="ARBA00004196"/>
    </source>
</evidence>
<feature type="domain" description="Solute-binding protein family 3/N-terminal" evidence="5">
    <location>
        <begin position="20"/>
        <end position="248"/>
    </location>
</feature>
<dbReference type="PANTHER" id="PTHR35936:SF25">
    <property type="entry name" value="ABC TRANSPORTER SUBSTRATE-BINDING PROTEIN"/>
    <property type="match status" value="1"/>
</dbReference>
<dbReference type="PROSITE" id="PS01039">
    <property type="entry name" value="SBP_BACTERIAL_3"/>
    <property type="match status" value="1"/>
</dbReference>
<dbReference type="Gene3D" id="3.40.190.10">
    <property type="entry name" value="Periplasmic binding protein-like II"/>
    <property type="match status" value="2"/>
</dbReference>
<evidence type="ECO:0000256" key="2">
    <source>
        <dbReference type="ARBA" id="ARBA00010333"/>
    </source>
</evidence>